<dbReference type="GO" id="GO:0008168">
    <property type="term" value="F:methyltransferase activity"/>
    <property type="evidence" value="ECO:0007669"/>
    <property type="project" value="UniProtKB-KW"/>
</dbReference>
<evidence type="ECO:0000256" key="1">
    <source>
        <dbReference type="SAM" id="MobiDB-lite"/>
    </source>
</evidence>
<feature type="non-terminal residue" evidence="2">
    <location>
        <position position="1"/>
    </location>
</feature>
<dbReference type="GO" id="GO:0032259">
    <property type="term" value="P:methylation"/>
    <property type="evidence" value="ECO:0007669"/>
    <property type="project" value="UniProtKB-KW"/>
</dbReference>
<keyword evidence="3" id="KW-1185">Reference proteome</keyword>
<gene>
    <name evidence="2" type="primary">dotA</name>
    <name evidence="2" type="ORF">L345_16480</name>
</gene>
<comment type="caution">
    <text evidence="2">The sequence shown here is derived from an EMBL/GenBank/DDBJ whole genome shotgun (WGS) entry which is preliminary data.</text>
</comment>
<accession>V8N818</accession>
<protein>
    <submittedName>
        <fullName evidence="2">Histone-lysine N-methyltransferase, H3 lysine-79 specific</fullName>
    </submittedName>
</protein>
<feature type="compositionally biased region" description="Basic and acidic residues" evidence="1">
    <location>
        <begin position="256"/>
        <end position="280"/>
    </location>
</feature>
<evidence type="ECO:0000313" key="3">
    <source>
        <dbReference type="Proteomes" id="UP000018936"/>
    </source>
</evidence>
<evidence type="ECO:0000313" key="2">
    <source>
        <dbReference type="EMBL" id="ETE57803.1"/>
    </source>
</evidence>
<feature type="compositionally biased region" description="Basic and acidic residues" evidence="1">
    <location>
        <begin position="193"/>
        <end position="249"/>
    </location>
</feature>
<proteinExistence type="predicted"/>
<name>V8N818_OPHHA</name>
<keyword evidence="2" id="KW-0808">Transferase</keyword>
<organism evidence="2 3">
    <name type="scientific">Ophiophagus hannah</name>
    <name type="common">King cobra</name>
    <name type="synonym">Naja hannah</name>
    <dbReference type="NCBI Taxonomy" id="8665"/>
    <lineage>
        <taxon>Eukaryota</taxon>
        <taxon>Metazoa</taxon>
        <taxon>Chordata</taxon>
        <taxon>Craniata</taxon>
        <taxon>Vertebrata</taxon>
        <taxon>Euteleostomi</taxon>
        <taxon>Lepidosauria</taxon>
        <taxon>Squamata</taxon>
        <taxon>Bifurcata</taxon>
        <taxon>Unidentata</taxon>
        <taxon>Episquamata</taxon>
        <taxon>Toxicofera</taxon>
        <taxon>Serpentes</taxon>
        <taxon>Colubroidea</taxon>
        <taxon>Elapidae</taxon>
        <taxon>Elapinae</taxon>
        <taxon>Ophiophagus</taxon>
    </lineage>
</organism>
<dbReference type="AlphaFoldDB" id="V8N818"/>
<feature type="region of interest" description="Disordered" evidence="1">
    <location>
        <begin position="193"/>
        <end position="292"/>
    </location>
</feature>
<keyword evidence="2" id="KW-0489">Methyltransferase</keyword>
<dbReference type="EMBL" id="AZIM01007723">
    <property type="protein sequence ID" value="ETE57803.1"/>
    <property type="molecule type" value="Genomic_DNA"/>
</dbReference>
<dbReference type="Proteomes" id="UP000018936">
    <property type="component" value="Unassembled WGS sequence"/>
</dbReference>
<sequence length="292" mass="34492">QEAVLQRRRFRRLAGFIGLLRGSRKSRRHLRFFLSPSQLEAYSSRRAVRHWPRFMGNLVQTPKRGGEKKNQKNTSIRLDSSAQARLLPNPAACFQPDYQSRRAFQGWVAKFALNWADGTCSFWWARESCAPYRILLQSEEPSSLTPCSGRKPYTRGHQSFELQGPNLPYTISDKSLLKNFHCWSVHGRKEERKERKKEWKGRKEERKDGERRMEDGRKEGGMERQAGRKEELKGWKGGRREGGRKEGKEGKKKGRMERERKEGWEEGRKEGEMERQEGRKERKRRKEERKDG</sequence>
<reference evidence="2 3" key="1">
    <citation type="journal article" date="2013" name="Proc. Natl. Acad. Sci. U.S.A.">
        <title>The king cobra genome reveals dynamic gene evolution and adaptation in the snake venom system.</title>
        <authorList>
            <person name="Vonk F.J."/>
            <person name="Casewell N.R."/>
            <person name="Henkel C.V."/>
            <person name="Heimberg A.M."/>
            <person name="Jansen H.J."/>
            <person name="McCleary R.J."/>
            <person name="Kerkkamp H.M."/>
            <person name="Vos R.A."/>
            <person name="Guerreiro I."/>
            <person name="Calvete J.J."/>
            <person name="Wuster W."/>
            <person name="Woods A.E."/>
            <person name="Logan J.M."/>
            <person name="Harrison R.A."/>
            <person name="Castoe T.A."/>
            <person name="de Koning A.P."/>
            <person name="Pollock D.D."/>
            <person name="Yandell M."/>
            <person name="Calderon D."/>
            <person name="Renjifo C."/>
            <person name="Currier R.B."/>
            <person name="Salgado D."/>
            <person name="Pla D."/>
            <person name="Sanz L."/>
            <person name="Hyder A.S."/>
            <person name="Ribeiro J.M."/>
            <person name="Arntzen J.W."/>
            <person name="van den Thillart G.E."/>
            <person name="Boetzer M."/>
            <person name="Pirovano W."/>
            <person name="Dirks R.P."/>
            <person name="Spaink H.P."/>
            <person name="Duboule D."/>
            <person name="McGlinn E."/>
            <person name="Kini R.M."/>
            <person name="Richardson M.K."/>
        </authorList>
    </citation>
    <scope>NUCLEOTIDE SEQUENCE</scope>
    <source>
        <tissue evidence="2">Blood</tissue>
    </source>
</reference>
<feature type="compositionally biased region" description="Basic residues" evidence="1">
    <location>
        <begin position="281"/>
        <end position="292"/>
    </location>
</feature>